<proteinExistence type="predicted"/>
<organism evidence="3 4">
    <name type="scientific">Shinella pollutisoli</name>
    <dbReference type="NCBI Taxonomy" id="2250594"/>
    <lineage>
        <taxon>Bacteria</taxon>
        <taxon>Pseudomonadati</taxon>
        <taxon>Pseudomonadota</taxon>
        <taxon>Alphaproteobacteria</taxon>
        <taxon>Hyphomicrobiales</taxon>
        <taxon>Rhizobiaceae</taxon>
        <taxon>Shinella</taxon>
    </lineage>
</organism>
<feature type="signal peptide" evidence="2">
    <location>
        <begin position="1"/>
        <end position="35"/>
    </location>
</feature>
<dbReference type="InterPro" id="IPR031482">
    <property type="entry name" value="CBP_BcsN"/>
</dbReference>
<reference evidence="4" key="1">
    <citation type="journal article" date="2019" name="Int. J. Syst. Evol. Microbiol.">
        <title>The Global Catalogue of Microorganisms (GCM) 10K type strain sequencing project: providing services to taxonomists for standard genome sequencing and annotation.</title>
        <authorList>
            <consortium name="The Broad Institute Genomics Platform"/>
            <consortium name="The Broad Institute Genome Sequencing Center for Infectious Disease"/>
            <person name="Wu L."/>
            <person name="Ma J."/>
        </authorList>
    </citation>
    <scope>NUCLEOTIDE SEQUENCE [LARGE SCALE GENOMIC DNA]</scope>
    <source>
        <strain evidence="4">KCTC 52677</strain>
    </source>
</reference>
<dbReference type="Proteomes" id="UP001595377">
    <property type="component" value="Unassembled WGS sequence"/>
</dbReference>
<evidence type="ECO:0000256" key="1">
    <source>
        <dbReference type="SAM" id="MobiDB-lite"/>
    </source>
</evidence>
<name>A0ABV7DJM1_9HYPH</name>
<evidence type="ECO:0000313" key="4">
    <source>
        <dbReference type="Proteomes" id="UP001595377"/>
    </source>
</evidence>
<evidence type="ECO:0000313" key="3">
    <source>
        <dbReference type="EMBL" id="MFC3074803.1"/>
    </source>
</evidence>
<dbReference type="RefSeq" id="WP_257315196.1">
    <property type="nucleotide sequence ID" value="NZ_JANFDG010000010.1"/>
</dbReference>
<feature type="region of interest" description="Disordered" evidence="1">
    <location>
        <begin position="255"/>
        <end position="285"/>
    </location>
</feature>
<feature type="chain" id="PRO_5045416180" evidence="2">
    <location>
        <begin position="36"/>
        <end position="309"/>
    </location>
</feature>
<keyword evidence="2" id="KW-0732">Signal</keyword>
<dbReference type="EMBL" id="JBHRSP010000026">
    <property type="protein sequence ID" value="MFC3074803.1"/>
    <property type="molecule type" value="Genomic_DNA"/>
</dbReference>
<dbReference type="Pfam" id="PF17038">
    <property type="entry name" value="CBP_BcsN"/>
    <property type="match status" value="1"/>
</dbReference>
<sequence length="309" mass="32018">MIDSATIRSFGRFPSARRRAALLTAAFAIAAAGCAARPGAGVATLSTTAPASSALILPAPGTWSIVSVVQRQYTNAIEQQVALSTEAATPGQNFLGIQVFGPAETVAMPGGTLAYKPVQHAAIRAEIARYFPGRTLAISPHFVRNNYGPFGYAYGAGAGGDGCLYGWQQIRSDNADRDIRGNQGMIQVRLRACQAGASEKDLVQQMYGFTIVGGFSGAVWNPYGTPPGVGEVGGGEPLAVPLEDGAVRPRRVTATPERIRQETGRTTQRRQTAEDAILVPSPSGSVSGEAVVVPSPVCVADAAGAATCD</sequence>
<evidence type="ECO:0000256" key="2">
    <source>
        <dbReference type="SAM" id="SignalP"/>
    </source>
</evidence>
<comment type="caution">
    <text evidence="3">The sequence shown here is derived from an EMBL/GenBank/DDBJ whole genome shotgun (WGS) entry which is preliminary data.</text>
</comment>
<keyword evidence="4" id="KW-1185">Reference proteome</keyword>
<gene>
    <name evidence="3" type="primary">bcsN</name>
    <name evidence="3" type="ORF">ACFOHH_16960</name>
</gene>
<protein>
    <submittedName>
        <fullName evidence="3">Cellulose biosynthesis protein BcsN</fullName>
    </submittedName>
</protein>
<accession>A0ABV7DJM1</accession>